<sequence>MERLISLKPLNIQDENSAVHCKKAAVDSKFKTSKLVAEKGGVSLKSRKALNDITNKSSIPSQKKSSQIKKSNTVEETHLHHRGSEAETVLKKKSSINEKLNIAEEGFLHDHNKCIEAQKTKHELDFWETVFPGHDSSDLISEQRKSGPDVDIIRPHPKLDELSMSADWFKFNWKSPPSSPVRSDLSLFSWELEPFELILKEDHHIDV</sequence>
<dbReference type="PANTHER" id="PTHR35125">
    <property type="entry name" value="NEURON NAVIGATOR 1-LIKE-RELATED"/>
    <property type="match status" value="1"/>
</dbReference>
<dbReference type="PANTHER" id="PTHR35125:SF1">
    <property type="entry name" value="PROTEIN PATRONUS 2"/>
    <property type="match status" value="1"/>
</dbReference>
<feature type="region of interest" description="Disordered" evidence="1">
    <location>
        <begin position="46"/>
        <end position="82"/>
    </location>
</feature>
<evidence type="ECO:0000313" key="2">
    <source>
        <dbReference type="EMBL" id="KAL3653330.1"/>
    </source>
</evidence>
<dbReference type="Proteomes" id="UP001632038">
    <property type="component" value="Unassembled WGS sequence"/>
</dbReference>
<feature type="compositionally biased region" description="Basic and acidic residues" evidence="1">
    <location>
        <begin position="72"/>
        <end position="82"/>
    </location>
</feature>
<comment type="caution">
    <text evidence="2">The sequence shown here is derived from an EMBL/GenBank/DDBJ whole genome shotgun (WGS) entry which is preliminary data.</text>
</comment>
<evidence type="ECO:0000313" key="3">
    <source>
        <dbReference type="Proteomes" id="UP001632038"/>
    </source>
</evidence>
<keyword evidence="3" id="KW-1185">Reference proteome</keyword>
<dbReference type="EMBL" id="JAVIJP010000005">
    <property type="protein sequence ID" value="KAL3653330.1"/>
    <property type="molecule type" value="Genomic_DNA"/>
</dbReference>
<gene>
    <name evidence="2" type="ORF">CASFOL_003011</name>
</gene>
<reference evidence="3" key="1">
    <citation type="journal article" date="2024" name="IScience">
        <title>Strigolactones Initiate the Formation of Haustorium-like Structures in Castilleja.</title>
        <authorList>
            <person name="Buerger M."/>
            <person name="Peterson D."/>
            <person name="Chory J."/>
        </authorList>
    </citation>
    <scope>NUCLEOTIDE SEQUENCE [LARGE SCALE GENOMIC DNA]</scope>
</reference>
<name>A0ABD3EGB2_9LAMI</name>
<feature type="compositionally biased region" description="Low complexity" evidence="1">
    <location>
        <begin position="56"/>
        <end position="71"/>
    </location>
</feature>
<evidence type="ECO:0000256" key="1">
    <source>
        <dbReference type="SAM" id="MobiDB-lite"/>
    </source>
</evidence>
<organism evidence="2 3">
    <name type="scientific">Castilleja foliolosa</name>
    <dbReference type="NCBI Taxonomy" id="1961234"/>
    <lineage>
        <taxon>Eukaryota</taxon>
        <taxon>Viridiplantae</taxon>
        <taxon>Streptophyta</taxon>
        <taxon>Embryophyta</taxon>
        <taxon>Tracheophyta</taxon>
        <taxon>Spermatophyta</taxon>
        <taxon>Magnoliopsida</taxon>
        <taxon>eudicotyledons</taxon>
        <taxon>Gunneridae</taxon>
        <taxon>Pentapetalae</taxon>
        <taxon>asterids</taxon>
        <taxon>lamiids</taxon>
        <taxon>Lamiales</taxon>
        <taxon>Orobanchaceae</taxon>
        <taxon>Pedicularideae</taxon>
        <taxon>Castillejinae</taxon>
        <taxon>Castilleja</taxon>
    </lineage>
</organism>
<dbReference type="AlphaFoldDB" id="A0ABD3EGB2"/>
<protein>
    <submittedName>
        <fullName evidence="2">Uncharacterized protein</fullName>
    </submittedName>
</protein>
<dbReference type="InterPro" id="IPR039326">
    <property type="entry name" value="Patronus"/>
</dbReference>
<accession>A0ABD3EGB2</accession>
<proteinExistence type="predicted"/>